<reference evidence="15" key="1">
    <citation type="submission" date="2025-05" db="UniProtKB">
        <authorList>
            <consortium name="Ensembl"/>
        </authorList>
    </citation>
    <scope>IDENTIFICATION</scope>
</reference>
<comment type="catalytic activity">
    <reaction evidence="11">
        <text>an N-acylsphing-4-enine + H2O = sphing-4-enine + a fatty acid</text>
        <dbReference type="Rhea" id="RHEA:20856"/>
        <dbReference type="ChEBI" id="CHEBI:15377"/>
        <dbReference type="ChEBI" id="CHEBI:28868"/>
        <dbReference type="ChEBI" id="CHEBI:52639"/>
        <dbReference type="ChEBI" id="CHEBI:57756"/>
        <dbReference type="EC" id="3.5.1.23"/>
    </reaction>
    <physiologicalReaction direction="left-to-right" evidence="11">
        <dbReference type="Rhea" id="RHEA:20857"/>
    </physiologicalReaction>
</comment>
<dbReference type="Proteomes" id="UP000694725">
    <property type="component" value="Unplaced"/>
</dbReference>
<dbReference type="Ensembl" id="ENSSSCT00025105038.1">
    <property type="protein sequence ID" value="ENSSSCP00025046830.1"/>
    <property type="gene ID" value="ENSSSCG00025075999.1"/>
</dbReference>
<comment type="subcellular location">
    <subcellularLocation>
        <location evidence="1">Membrane</location>
        <topology evidence="1">Multi-pass membrane protein</topology>
    </subcellularLocation>
</comment>
<name>A0A8D0ZVQ6_PIG</name>
<feature type="transmembrane region" description="Helical" evidence="14">
    <location>
        <begin position="111"/>
        <end position="129"/>
    </location>
</feature>
<dbReference type="PANTHER" id="PTHR46139:SF2">
    <property type="entry name" value="ALKALINE CERAMIDASE 1"/>
    <property type="match status" value="1"/>
</dbReference>
<keyword evidence="8 14" id="KW-1133">Transmembrane helix</keyword>
<accession>A0A8D0ZVQ6</accession>
<organism evidence="15 16">
    <name type="scientific">Sus scrofa</name>
    <name type="common">Pig</name>
    <dbReference type="NCBI Taxonomy" id="9823"/>
    <lineage>
        <taxon>Eukaryota</taxon>
        <taxon>Metazoa</taxon>
        <taxon>Chordata</taxon>
        <taxon>Craniata</taxon>
        <taxon>Vertebrata</taxon>
        <taxon>Euteleostomi</taxon>
        <taxon>Mammalia</taxon>
        <taxon>Eutheria</taxon>
        <taxon>Laurasiatheria</taxon>
        <taxon>Artiodactyla</taxon>
        <taxon>Suina</taxon>
        <taxon>Suidae</taxon>
        <taxon>Sus</taxon>
    </lineage>
</organism>
<evidence type="ECO:0000313" key="15">
    <source>
        <dbReference type="Ensembl" id="ENSSSCP00035022694.1"/>
    </source>
</evidence>
<dbReference type="Proteomes" id="UP000694727">
    <property type="component" value="Unplaced"/>
</dbReference>
<comment type="pathway">
    <text evidence="3">Sphingolipid metabolism.</text>
</comment>
<dbReference type="Proteomes" id="UP000694722">
    <property type="component" value="Unplaced"/>
</dbReference>
<dbReference type="Ensembl" id="ENSSSCT00040078652.1">
    <property type="protein sequence ID" value="ENSSSCP00040033937.1"/>
    <property type="gene ID" value="ENSSSCG00040057937.1"/>
</dbReference>
<gene>
    <name evidence="15" type="primary">ACER1</name>
</gene>
<comment type="caution">
    <text evidence="14">Lacks conserved residue(s) required for the propagation of feature annotation.</text>
</comment>
<dbReference type="GO" id="GO:0046512">
    <property type="term" value="P:sphingosine biosynthetic process"/>
    <property type="evidence" value="ECO:0007669"/>
    <property type="project" value="UniProtKB-ARBA"/>
</dbReference>
<feature type="transmembrane region" description="Helical" evidence="14">
    <location>
        <begin position="192"/>
        <end position="209"/>
    </location>
</feature>
<keyword evidence="14" id="KW-0443">Lipid metabolism</keyword>
<feature type="transmembrane region" description="Helical" evidence="14">
    <location>
        <begin position="164"/>
        <end position="180"/>
    </location>
</feature>
<evidence type="ECO:0000256" key="11">
    <source>
        <dbReference type="ARBA" id="ARBA00048323"/>
    </source>
</evidence>
<protein>
    <recommendedName>
        <fullName evidence="14">Alkaline ceramidase</fullName>
        <ecNumber evidence="14">3.5.1.-</ecNumber>
    </recommendedName>
</protein>
<keyword evidence="7" id="KW-0746">Sphingolipid metabolism</keyword>
<comment type="catalytic activity">
    <reaction evidence="10">
        <text>N-(9Z-octadecenoyl)-sphing-4-enine + H2O = sphing-4-enine + (9Z)-octadecenoate</text>
        <dbReference type="Rhea" id="RHEA:41299"/>
        <dbReference type="ChEBI" id="CHEBI:15377"/>
        <dbReference type="ChEBI" id="CHEBI:30823"/>
        <dbReference type="ChEBI" id="CHEBI:57756"/>
        <dbReference type="ChEBI" id="CHEBI:77996"/>
    </reaction>
    <physiologicalReaction direction="left-to-right" evidence="10">
        <dbReference type="Rhea" id="RHEA:41300"/>
    </physiologicalReaction>
</comment>
<dbReference type="AlphaFoldDB" id="A0A8D0ZVQ6"/>
<evidence type="ECO:0000256" key="7">
    <source>
        <dbReference type="ARBA" id="ARBA00022919"/>
    </source>
</evidence>
<dbReference type="GO" id="GO:0046872">
    <property type="term" value="F:metal ion binding"/>
    <property type="evidence" value="ECO:0007669"/>
    <property type="project" value="UniProtKB-KW"/>
</dbReference>
<dbReference type="InterPro" id="IPR008901">
    <property type="entry name" value="ACER"/>
</dbReference>
<evidence type="ECO:0000256" key="10">
    <source>
        <dbReference type="ARBA" id="ARBA00047401"/>
    </source>
</evidence>
<comment type="cofactor">
    <cofactor evidence="13">
        <name>Zn(2+)</name>
        <dbReference type="ChEBI" id="CHEBI:29105"/>
    </cofactor>
</comment>
<keyword evidence="6 14" id="KW-0378">Hydrolase</keyword>
<feature type="binding site" evidence="13">
    <location>
        <position position="98"/>
    </location>
    <ligand>
        <name>Zn(2+)</name>
        <dbReference type="ChEBI" id="CHEBI:29105"/>
        <note>catalytic</note>
    </ligand>
</feature>
<feature type="binding site" evidence="13">
    <location>
        <position position="227"/>
    </location>
    <ligand>
        <name>Zn(2+)</name>
        <dbReference type="ChEBI" id="CHEBI:29105"/>
        <note>catalytic</note>
    </ligand>
</feature>
<comment type="similarity">
    <text evidence="4 14">Belongs to the alkaline ceramidase family.</text>
</comment>
<evidence type="ECO:0000256" key="5">
    <source>
        <dbReference type="ARBA" id="ARBA00022692"/>
    </source>
</evidence>
<comment type="function">
    <text evidence="14">Hydrolyzes the sphingolipid ceramide into sphingosine and free fatty acid.</text>
</comment>
<feature type="binding site" evidence="13">
    <location>
        <position position="231"/>
    </location>
    <ligand>
        <name>Zn(2+)</name>
        <dbReference type="ChEBI" id="CHEBI:29105"/>
        <note>catalytic</note>
    </ligand>
</feature>
<evidence type="ECO:0000256" key="8">
    <source>
        <dbReference type="ARBA" id="ARBA00022989"/>
    </source>
</evidence>
<dbReference type="UniPathway" id="UPA00222"/>
<dbReference type="EC" id="3.5.1.-" evidence="14"/>
<evidence type="ECO:0000256" key="6">
    <source>
        <dbReference type="ARBA" id="ARBA00022801"/>
    </source>
</evidence>
<dbReference type="GO" id="GO:0006672">
    <property type="term" value="P:ceramide metabolic process"/>
    <property type="evidence" value="ECO:0007669"/>
    <property type="project" value="InterPro"/>
</dbReference>
<dbReference type="Pfam" id="PF05875">
    <property type="entry name" value="Ceramidase"/>
    <property type="match status" value="1"/>
</dbReference>
<dbReference type="GO" id="GO:0016020">
    <property type="term" value="C:membrane"/>
    <property type="evidence" value="ECO:0007669"/>
    <property type="project" value="UniProtKB-SubCell"/>
</dbReference>
<evidence type="ECO:0000256" key="4">
    <source>
        <dbReference type="ARBA" id="ARBA00009780"/>
    </source>
</evidence>
<evidence type="ECO:0000256" key="13">
    <source>
        <dbReference type="PIRSR" id="PIRSR608901-2"/>
    </source>
</evidence>
<feature type="transmembrane region" description="Helical" evidence="14">
    <location>
        <begin position="141"/>
        <end position="158"/>
    </location>
</feature>
<proteinExistence type="inferred from homology"/>
<dbReference type="PANTHER" id="PTHR46139">
    <property type="entry name" value="ALKALINE CERAMIDASE"/>
    <property type="match status" value="1"/>
</dbReference>
<evidence type="ECO:0000256" key="9">
    <source>
        <dbReference type="ARBA" id="ARBA00023136"/>
    </source>
</evidence>
<dbReference type="Proteomes" id="UP000694720">
    <property type="component" value="Unplaced"/>
</dbReference>
<keyword evidence="5 14" id="KW-0812">Transmembrane</keyword>
<dbReference type="Ensembl" id="ENSSSCT00065098580.1">
    <property type="protein sequence ID" value="ENSSSCP00065043232.1"/>
    <property type="gene ID" value="ENSSSCG00065071738.1"/>
</dbReference>
<evidence type="ECO:0000313" key="16">
    <source>
        <dbReference type="Proteomes" id="UP000694720"/>
    </source>
</evidence>
<keyword evidence="13" id="KW-0479">Metal-binding</keyword>
<comment type="pathway">
    <text evidence="2">Lipid metabolism; sphingolipid metabolism.</text>
</comment>
<evidence type="ECO:0000256" key="3">
    <source>
        <dbReference type="ARBA" id="ARBA00004991"/>
    </source>
</evidence>
<dbReference type="GO" id="GO:0017040">
    <property type="term" value="F:N-acylsphingosine amidohydrolase activity"/>
    <property type="evidence" value="ECO:0007669"/>
    <property type="project" value="UniProtKB-EC"/>
</dbReference>
<evidence type="ECO:0000256" key="2">
    <source>
        <dbReference type="ARBA" id="ARBA00004760"/>
    </source>
</evidence>
<evidence type="ECO:0000256" key="14">
    <source>
        <dbReference type="RuleBase" id="RU364079"/>
    </source>
</evidence>
<evidence type="ECO:0000256" key="1">
    <source>
        <dbReference type="ARBA" id="ARBA00004141"/>
    </source>
</evidence>
<feature type="transmembrane region" description="Helical" evidence="14">
    <location>
        <begin position="229"/>
        <end position="248"/>
    </location>
</feature>
<dbReference type="Ensembl" id="ENSSSCT00035056413.1">
    <property type="protein sequence ID" value="ENSSSCP00035022694.1"/>
    <property type="gene ID" value="ENSSSCG00035042447.1"/>
</dbReference>
<keyword evidence="9 14" id="KW-0472">Membrane</keyword>
<sequence>MTEDSPPLLHLSDNPLPIFSPSPVQQCHLLHLWTSHDVSDAPICPETLPLRLRRLHPLHDHRYIGVCDSGPVWKRGRDSSLDCLPLSLFPGLFSMYFHMTLSFLGQMLDEIAILWLLASGYSIWMPRCYFPAFLGESRSQFICLVITATVVSTFLSFLRPTINAYALNIISLHIVYIVFQEYKKTRNKELRHVIEVSVIFWAFALTSWVSDRLLCSFWQWINFSYLHSIWHVLISITFPYGMVTMALVDARYEMPHETLKIRYWPRDTWPVGLPYLEVTDDEKSC</sequence>
<evidence type="ECO:0000256" key="12">
    <source>
        <dbReference type="ARBA" id="ARBA00049511"/>
    </source>
</evidence>
<comment type="catalytic activity">
    <reaction evidence="12">
        <text>an N-acylsphinganine + H2O = sphinganine + a fatty acid</text>
        <dbReference type="Rhea" id="RHEA:33551"/>
        <dbReference type="ChEBI" id="CHEBI:15377"/>
        <dbReference type="ChEBI" id="CHEBI:28868"/>
        <dbReference type="ChEBI" id="CHEBI:31488"/>
        <dbReference type="ChEBI" id="CHEBI:57817"/>
    </reaction>
    <physiologicalReaction direction="left-to-right" evidence="12">
        <dbReference type="Rhea" id="RHEA:33552"/>
    </physiologicalReaction>
</comment>
<keyword evidence="13" id="KW-0862">Zinc</keyword>